<feature type="transmembrane region" description="Helical" evidence="1">
    <location>
        <begin position="65"/>
        <end position="83"/>
    </location>
</feature>
<proteinExistence type="predicted"/>
<dbReference type="EMBL" id="FUYV01000007">
    <property type="protein sequence ID" value="SKB91120.1"/>
    <property type="molecule type" value="Genomic_DNA"/>
</dbReference>
<dbReference type="RefSeq" id="WP_079557247.1">
    <property type="nucleotide sequence ID" value="NZ_CP021904.1"/>
</dbReference>
<reference evidence="2 3" key="1">
    <citation type="submission" date="2017-02" db="EMBL/GenBank/DDBJ databases">
        <authorList>
            <person name="Peterson S.W."/>
        </authorList>
    </citation>
    <scope>NUCLEOTIDE SEQUENCE [LARGE SCALE GENOMIC DNA]</scope>
    <source>
        <strain evidence="2 3">DSM 24412</strain>
    </source>
</reference>
<keyword evidence="1" id="KW-0472">Membrane</keyword>
<keyword evidence="1" id="KW-0812">Transmembrane</keyword>
<organism evidence="2 3">
    <name type="scientific">Alkalitalea saponilacus</name>
    <dbReference type="NCBI Taxonomy" id="889453"/>
    <lineage>
        <taxon>Bacteria</taxon>
        <taxon>Pseudomonadati</taxon>
        <taxon>Bacteroidota</taxon>
        <taxon>Bacteroidia</taxon>
        <taxon>Marinilabiliales</taxon>
        <taxon>Marinilabiliaceae</taxon>
        <taxon>Alkalitalea</taxon>
    </lineage>
</organism>
<dbReference type="STRING" id="889453.SAMN03080601_01475"/>
<dbReference type="InterPro" id="IPR035093">
    <property type="entry name" value="RelE/ParE_toxin_dom_sf"/>
</dbReference>
<sequence>MHRLIIKPFAELDATEAAIWYNDKREGLGNEFLLALDAKINAIQRNPSHFQVVYKNIQRALIERFPFGIFFIVENGVIYVLAIQHTSRNPKIWKKRK</sequence>
<dbReference type="OrthoDB" id="595476at2"/>
<dbReference type="AlphaFoldDB" id="A0A1T5F4Z4"/>
<evidence type="ECO:0000313" key="2">
    <source>
        <dbReference type="EMBL" id="SKB91120.1"/>
    </source>
</evidence>
<dbReference type="KEGG" id="asx:CDL62_14040"/>
<dbReference type="Proteomes" id="UP000191055">
    <property type="component" value="Unassembled WGS sequence"/>
</dbReference>
<accession>A0A1T5F4Z4</accession>
<evidence type="ECO:0000313" key="3">
    <source>
        <dbReference type="Proteomes" id="UP000191055"/>
    </source>
</evidence>
<keyword evidence="3" id="KW-1185">Reference proteome</keyword>
<protein>
    <submittedName>
        <fullName evidence="2">Plasmid stabilisation system protein</fullName>
    </submittedName>
</protein>
<name>A0A1T5F4Z4_9BACT</name>
<gene>
    <name evidence="2" type="ORF">SAMN03080601_01475</name>
</gene>
<dbReference type="Gene3D" id="3.30.2310.20">
    <property type="entry name" value="RelE-like"/>
    <property type="match status" value="1"/>
</dbReference>
<keyword evidence="1" id="KW-1133">Transmembrane helix</keyword>
<evidence type="ECO:0000256" key="1">
    <source>
        <dbReference type="SAM" id="Phobius"/>
    </source>
</evidence>